<evidence type="ECO:0000256" key="1">
    <source>
        <dbReference type="SAM" id="MobiDB-lite"/>
    </source>
</evidence>
<evidence type="ECO:0008006" key="5">
    <source>
        <dbReference type="Google" id="ProtNLM"/>
    </source>
</evidence>
<dbReference type="Proteomes" id="UP001338125">
    <property type="component" value="Unassembled WGS sequence"/>
</dbReference>
<feature type="transmembrane region" description="Helical" evidence="2">
    <location>
        <begin position="165"/>
        <end position="187"/>
    </location>
</feature>
<sequence>MSKVISDLGITCSASSKFYVCDDKPSRFIGCCTSDPCATANGVCPDTDLESTSFDSDKWADIPPQACAASSDPQTLWYTCRDADPTYMGCCAVNACTTEGCPAEKVRAARLSDRADDAAIFLPDAIAAITATSTTSVTASTATATQTLGVNGNPPDEGMSKGATIGISVTAAIIGLAIIGALFYWVFKRLRLAGSNDDDVPDFPHDEPYYGTSPEPRDSKYGDSISIQLQSIYPDSSSPSLPQHEQHHEQQQQPPQYNNNQQYEHQAQPQPQDFAVTLTPDMGGIISELPATATATATITVSENGIQSGDAAGRHLVSIPSFSGLKIEESLVSMQTPPLPSSSPQHMPVFELEDSSASSSQRVSNQP</sequence>
<evidence type="ECO:0000313" key="3">
    <source>
        <dbReference type="EMBL" id="KAK5991407.1"/>
    </source>
</evidence>
<keyword evidence="2" id="KW-0812">Transmembrane</keyword>
<keyword evidence="2" id="KW-1133">Transmembrane helix</keyword>
<name>A0ABR0SGW6_9HYPO</name>
<feature type="region of interest" description="Disordered" evidence="1">
    <location>
        <begin position="196"/>
        <end position="269"/>
    </location>
</feature>
<keyword evidence="4" id="KW-1185">Reference proteome</keyword>
<keyword evidence="2" id="KW-0472">Membrane</keyword>
<feature type="compositionally biased region" description="Low complexity" evidence="1">
    <location>
        <begin position="251"/>
        <end position="269"/>
    </location>
</feature>
<gene>
    <name evidence="3" type="ORF">PT974_09688</name>
</gene>
<protein>
    <recommendedName>
        <fullName evidence="5">Mid2 domain-containing protein</fullName>
    </recommendedName>
</protein>
<proteinExistence type="predicted"/>
<feature type="compositionally biased region" description="Polar residues" evidence="1">
    <location>
        <begin position="225"/>
        <end position="241"/>
    </location>
</feature>
<reference evidence="3 4" key="1">
    <citation type="submission" date="2024-01" db="EMBL/GenBank/DDBJ databases">
        <title>Complete genome of Cladobotryum mycophilum ATHUM6906.</title>
        <authorList>
            <person name="Christinaki A.C."/>
            <person name="Myridakis A.I."/>
            <person name="Kouvelis V.N."/>
        </authorList>
    </citation>
    <scope>NUCLEOTIDE SEQUENCE [LARGE SCALE GENOMIC DNA]</scope>
    <source>
        <strain evidence="3 4">ATHUM6906</strain>
    </source>
</reference>
<accession>A0ABR0SGW6</accession>
<evidence type="ECO:0000313" key="4">
    <source>
        <dbReference type="Proteomes" id="UP001338125"/>
    </source>
</evidence>
<organism evidence="3 4">
    <name type="scientific">Cladobotryum mycophilum</name>
    <dbReference type="NCBI Taxonomy" id="491253"/>
    <lineage>
        <taxon>Eukaryota</taxon>
        <taxon>Fungi</taxon>
        <taxon>Dikarya</taxon>
        <taxon>Ascomycota</taxon>
        <taxon>Pezizomycotina</taxon>
        <taxon>Sordariomycetes</taxon>
        <taxon>Hypocreomycetidae</taxon>
        <taxon>Hypocreales</taxon>
        <taxon>Hypocreaceae</taxon>
        <taxon>Cladobotryum</taxon>
    </lineage>
</organism>
<comment type="caution">
    <text evidence="3">The sequence shown here is derived from an EMBL/GenBank/DDBJ whole genome shotgun (WGS) entry which is preliminary data.</text>
</comment>
<dbReference type="EMBL" id="JAVFKD010000014">
    <property type="protein sequence ID" value="KAK5991407.1"/>
    <property type="molecule type" value="Genomic_DNA"/>
</dbReference>
<feature type="region of interest" description="Disordered" evidence="1">
    <location>
        <begin position="334"/>
        <end position="367"/>
    </location>
</feature>
<evidence type="ECO:0000256" key="2">
    <source>
        <dbReference type="SAM" id="Phobius"/>
    </source>
</evidence>